<dbReference type="KEGG" id="tpv:TP03_0891"/>
<gene>
    <name evidence="3" type="ordered locus">TP03_0891</name>
</gene>
<feature type="compositionally biased region" description="Acidic residues" evidence="1">
    <location>
        <begin position="37"/>
        <end position="46"/>
    </location>
</feature>
<dbReference type="RefSeq" id="XP_763016.1">
    <property type="nucleotide sequence ID" value="XM_757923.1"/>
</dbReference>
<evidence type="ECO:0000256" key="1">
    <source>
        <dbReference type="SAM" id="MobiDB-lite"/>
    </source>
</evidence>
<reference evidence="3 4" key="1">
    <citation type="journal article" date="2005" name="Science">
        <title>Genome sequence of Theileria parva, a bovine pathogen that transforms lymphocytes.</title>
        <authorList>
            <person name="Gardner M.J."/>
            <person name="Bishop R."/>
            <person name="Shah T."/>
            <person name="de Villiers E.P."/>
            <person name="Carlton J.M."/>
            <person name="Hall N."/>
            <person name="Ren Q."/>
            <person name="Paulsen I.T."/>
            <person name="Pain A."/>
            <person name="Berriman M."/>
            <person name="Wilson R.J.M."/>
            <person name="Sato S."/>
            <person name="Ralph S.A."/>
            <person name="Mann D.J."/>
            <person name="Xiong Z."/>
            <person name="Shallom S.J."/>
            <person name="Weidman J."/>
            <person name="Jiang L."/>
            <person name="Lynn J."/>
            <person name="Weaver B."/>
            <person name="Shoaibi A."/>
            <person name="Domingo A.R."/>
            <person name="Wasawo D."/>
            <person name="Crabtree J."/>
            <person name="Wortman J.R."/>
            <person name="Haas B."/>
            <person name="Angiuoli S.V."/>
            <person name="Creasy T.H."/>
            <person name="Lu C."/>
            <person name="Suh B."/>
            <person name="Silva J.C."/>
            <person name="Utterback T.R."/>
            <person name="Feldblyum T.V."/>
            <person name="Pertea M."/>
            <person name="Allen J."/>
            <person name="Nierman W.C."/>
            <person name="Taracha E.L.N."/>
            <person name="Salzberg S.L."/>
            <person name="White O.R."/>
            <person name="Fitzhugh H.A."/>
            <person name="Morzaria S."/>
            <person name="Venter J.C."/>
            <person name="Fraser C.M."/>
            <person name="Nene V."/>
        </authorList>
    </citation>
    <scope>NUCLEOTIDE SEQUENCE [LARGE SCALE GENOMIC DNA]</scope>
    <source>
        <strain evidence="3 4">Muguga</strain>
    </source>
</reference>
<proteinExistence type="predicted"/>
<protein>
    <submittedName>
        <fullName evidence="3">Uncharacterized protein</fullName>
    </submittedName>
</protein>
<comment type="caution">
    <text evidence="3">The sequence shown here is derived from an EMBL/GenBank/DDBJ whole genome shotgun (WGS) entry which is preliminary data.</text>
</comment>
<dbReference type="VEuPathDB" id="PiroplasmaDB:TpMuguga_03g00891"/>
<feature type="signal peptide" evidence="2">
    <location>
        <begin position="1"/>
        <end position="24"/>
    </location>
</feature>
<evidence type="ECO:0000313" key="3">
    <source>
        <dbReference type="EMBL" id="EAN30733.1"/>
    </source>
</evidence>
<evidence type="ECO:0000256" key="2">
    <source>
        <dbReference type="SAM" id="SignalP"/>
    </source>
</evidence>
<keyword evidence="4" id="KW-1185">Reference proteome</keyword>
<feature type="chain" id="PRO_5004240648" evidence="2">
    <location>
        <begin position="25"/>
        <end position="153"/>
    </location>
</feature>
<name>Q4MYE9_THEPA</name>
<sequence length="153" mass="17621">MDLCKTSKLLFLIISVGYVRYADSSDQPGNPHVTTENDSEEEDNFEVTETSETPSGSEPFKQKDSCDSIIFMKKNDDGILVPMDEKEYKLIFENPFKKIFIFQKNLEMLLCNYQNIFENLSGNPFTASLTYFKDKSVRKKEMENMSTETPGSY</sequence>
<dbReference type="AlphaFoldDB" id="Q4MYE9"/>
<organism evidence="3 4">
    <name type="scientific">Theileria parva</name>
    <name type="common">East coast fever infection agent</name>
    <dbReference type="NCBI Taxonomy" id="5875"/>
    <lineage>
        <taxon>Eukaryota</taxon>
        <taxon>Sar</taxon>
        <taxon>Alveolata</taxon>
        <taxon>Apicomplexa</taxon>
        <taxon>Aconoidasida</taxon>
        <taxon>Piroplasmida</taxon>
        <taxon>Theileriidae</taxon>
        <taxon>Theileria</taxon>
    </lineage>
</organism>
<feature type="compositionally biased region" description="Polar residues" evidence="1">
    <location>
        <begin position="47"/>
        <end position="56"/>
    </location>
</feature>
<evidence type="ECO:0000313" key="4">
    <source>
        <dbReference type="Proteomes" id="UP000001949"/>
    </source>
</evidence>
<keyword evidence="2" id="KW-0732">Signal</keyword>
<feature type="region of interest" description="Disordered" evidence="1">
    <location>
        <begin position="24"/>
        <end position="64"/>
    </location>
</feature>
<dbReference type="InParanoid" id="Q4MYE9"/>
<feature type="compositionally biased region" description="Polar residues" evidence="1">
    <location>
        <begin position="24"/>
        <end position="36"/>
    </location>
</feature>
<dbReference type="GeneID" id="3499828"/>
<dbReference type="Proteomes" id="UP000001949">
    <property type="component" value="Unassembled WGS sequence"/>
</dbReference>
<accession>Q4MYE9</accession>
<dbReference type="EMBL" id="AAGK01000006">
    <property type="protein sequence ID" value="EAN30733.1"/>
    <property type="molecule type" value="Genomic_DNA"/>
</dbReference>